<dbReference type="PROSITE" id="PS51085">
    <property type="entry name" value="2FE2S_FER_2"/>
    <property type="match status" value="1"/>
</dbReference>
<dbReference type="CDD" id="cd00207">
    <property type="entry name" value="fer2"/>
    <property type="match status" value="1"/>
</dbReference>
<dbReference type="SUPFAM" id="SSF63380">
    <property type="entry name" value="Riboflavin synthase domain-like"/>
    <property type="match status" value="1"/>
</dbReference>
<evidence type="ECO:0000256" key="6">
    <source>
        <dbReference type="ARBA" id="ARBA00023004"/>
    </source>
</evidence>
<reference evidence="10 11" key="1">
    <citation type="submission" date="2024-03" db="EMBL/GenBank/DDBJ databases">
        <title>Draft genome sequence of Pseudonocardia sp. DW16-2.</title>
        <authorList>
            <person name="Duangmal K."/>
        </authorList>
    </citation>
    <scope>NUCLEOTIDE SEQUENCE [LARGE SCALE GENOMIC DNA]</scope>
    <source>
        <strain evidence="10 11">DW16-2</strain>
    </source>
</reference>
<evidence type="ECO:0000259" key="8">
    <source>
        <dbReference type="PROSITE" id="PS51085"/>
    </source>
</evidence>
<dbReference type="InterPro" id="IPR017927">
    <property type="entry name" value="FAD-bd_FR_type"/>
</dbReference>
<dbReference type="InterPro" id="IPR039261">
    <property type="entry name" value="FNR_nucleotide-bd"/>
</dbReference>
<evidence type="ECO:0000256" key="4">
    <source>
        <dbReference type="ARBA" id="ARBA00022723"/>
    </source>
</evidence>
<dbReference type="Pfam" id="PF00111">
    <property type="entry name" value="Fer2"/>
    <property type="match status" value="1"/>
</dbReference>
<dbReference type="EC" id="1.-.-.-" evidence="10"/>
<evidence type="ECO:0000256" key="3">
    <source>
        <dbReference type="ARBA" id="ARBA00022714"/>
    </source>
</evidence>
<sequence length="309" mass="32222">MRTLDLRVAAVAPVSPGVRSLALQRPGGGPLPSFPPGAHVGVEWAPGRWNPYSLTGPQDEPARWHVSVALRPGGHGGSAWMHARSPGDPVRVTAPRSTFAPDDTARHHLLVAGGIGVTPVLSHVRRHLAWSAPFTVLFVHRPGRAPHAAELAALCGDRLVTATGRAAARAQLARLLGTAPFGSHVHTCGPPGLVAAVADAARAAHWVAGRVHAESFDAPPVTGRPFRVVLRRSGRTVPVGAGESLLDAVTRAGVRAPSLCRSGVCGECVTTVHRGAVEHRDTVLAPDGRDGRMALCVSRAAGDELEIDL</sequence>
<dbReference type="PANTHER" id="PTHR47354:SF1">
    <property type="entry name" value="CARNITINE MONOOXYGENASE REDUCTASE SUBUNIT"/>
    <property type="match status" value="1"/>
</dbReference>
<name>A0ABU8TDD3_9PSEU</name>
<dbReference type="PRINTS" id="PR00409">
    <property type="entry name" value="PHDIOXRDTASE"/>
</dbReference>
<dbReference type="GO" id="GO:0016491">
    <property type="term" value="F:oxidoreductase activity"/>
    <property type="evidence" value="ECO:0007669"/>
    <property type="project" value="UniProtKB-KW"/>
</dbReference>
<evidence type="ECO:0000259" key="9">
    <source>
        <dbReference type="PROSITE" id="PS51384"/>
    </source>
</evidence>
<dbReference type="InterPro" id="IPR054582">
    <property type="entry name" value="DmmA-like_N"/>
</dbReference>
<dbReference type="InterPro" id="IPR001041">
    <property type="entry name" value="2Fe-2S_ferredoxin-type"/>
</dbReference>
<keyword evidence="6" id="KW-0408">Iron</keyword>
<proteinExistence type="predicted"/>
<keyword evidence="5 10" id="KW-0560">Oxidoreductase</keyword>
<gene>
    <name evidence="10" type="ORF">WJX68_22235</name>
</gene>
<accession>A0ABU8TDD3</accession>
<comment type="cofactor">
    <cofactor evidence="1">
        <name>FAD</name>
        <dbReference type="ChEBI" id="CHEBI:57692"/>
    </cofactor>
</comment>
<feature type="domain" description="FAD-binding FR-type" evidence="9">
    <location>
        <begin position="1"/>
        <end position="102"/>
    </location>
</feature>
<keyword evidence="7" id="KW-0411">Iron-sulfur</keyword>
<dbReference type="InterPro" id="IPR012675">
    <property type="entry name" value="Beta-grasp_dom_sf"/>
</dbReference>
<keyword evidence="4" id="KW-0479">Metal-binding</keyword>
<feature type="domain" description="2Fe-2S ferredoxin-type" evidence="8">
    <location>
        <begin position="226"/>
        <end position="309"/>
    </location>
</feature>
<dbReference type="PANTHER" id="PTHR47354">
    <property type="entry name" value="NADH OXIDOREDUCTASE HCR"/>
    <property type="match status" value="1"/>
</dbReference>
<dbReference type="PROSITE" id="PS51384">
    <property type="entry name" value="FAD_FR"/>
    <property type="match status" value="1"/>
</dbReference>
<dbReference type="Gene3D" id="3.40.50.80">
    <property type="entry name" value="Nucleotide-binding domain of ferredoxin-NADP reductase (FNR) module"/>
    <property type="match status" value="1"/>
</dbReference>
<dbReference type="EMBL" id="JBBJUP010000022">
    <property type="protein sequence ID" value="MEJ8281672.1"/>
    <property type="molecule type" value="Genomic_DNA"/>
</dbReference>
<dbReference type="Gene3D" id="2.40.30.10">
    <property type="entry name" value="Translation factors"/>
    <property type="match status" value="1"/>
</dbReference>
<keyword evidence="11" id="KW-1185">Reference proteome</keyword>
<dbReference type="Pfam" id="PF22290">
    <property type="entry name" value="DmmA-like_N"/>
    <property type="match status" value="1"/>
</dbReference>
<dbReference type="InterPro" id="IPR050415">
    <property type="entry name" value="MRET"/>
</dbReference>
<evidence type="ECO:0000256" key="2">
    <source>
        <dbReference type="ARBA" id="ARBA00022630"/>
    </source>
</evidence>
<dbReference type="InterPro" id="IPR017938">
    <property type="entry name" value="Riboflavin_synthase-like_b-brl"/>
</dbReference>
<dbReference type="Proteomes" id="UP001364211">
    <property type="component" value="Unassembled WGS sequence"/>
</dbReference>
<keyword evidence="3" id="KW-0001">2Fe-2S</keyword>
<comment type="caution">
    <text evidence="10">The sequence shown here is derived from an EMBL/GenBank/DDBJ whole genome shotgun (WGS) entry which is preliminary data.</text>
</comment>
<dbReference type="Gene3D" id="3.10.20.30">
    <property type="match status" value="1"/>
</dbReference>
<dbReference type="SUPFAM" id="SSF52343">
    <property type="entry name" value="Ferredoxin reductase-like, C-terminal NADP-linked domain"/>
    <property type="match status" value="1"/>
</dbReference>
<evidence type="ECO:0000313" key="10">
    <source>
        <dbReference type="EMBL" id="MEJ8281672.1"/>
    </source>
</evidence>
<dbReference type="SUPFAM" id="SSF54292">
    <property type="entry name" value="2Fe-2S ferredoxin-like"/>
    <property type="match status" value="1"/>
</dbReference>
<evidence type="ECO:0000313" key="11">
    <source>
        <dbReference type="Proteomes" id="UP001364211"/>
    </source>
</evidence>
<dbReference type="InterPro" id="IPR036010">
    <property type="entry name" value="2Fe-2S_ferredoxin-like_sf"/>
</dbReference>
<protein>
    <submittedName>
        <fullName evidence="10">PDR/VanB family oxidoreductase</fullName>
        <ecNumber evidence="10">1.-.-.-</ecNumber>
    </submittedName>
</protein>
<keyword evidence="2" id="KW-0285">Flavoprotein</keyword>
<organism evidence="10 11">
    <name type="scientific">Pseudonocardia spirodelae</name>
    <dbReference type="NCBI Taxonomy" id="3133431"/>
    <lineage>
        <taxon>Bacteria</taxon>
        <taxon>Bacillati</taxon>
        <taxon>Actinomycetota</taxon>
        <taxon>Actinomycetes</taxon>
        <taxon>Pseudonocardiales</taxon>
        <taxon>Pseudonocardiaceae</taxon>
        <taxon>Pseudonocardia</taxon>
    </lineage>
</organism>
<evidence type="ECO:0000256" key="7">
    <source>
        <dbReference type="ARBA" id="ARBA00023014"/>
    </source>
</evidence>
<evidence type="ECO:0000256" key="5">
    <source>
        <dbReference type="ARBA" id="ARBA00023002"/>
    </source>
</evidence>
<dbReference type="RefSeq" id="WP_340294276.1">
    <property type="nucleotide sequence ID" value="NZ_JBBJUP010000022.1"/>
</dbReference>
<dbReference type="CDD" id="cd06185">
    <property type="entry name" value="PDR_like"/>
    <property type="match status" value="1"/>
</dbReference>
<evidence type="ECO:0000256" key="1">
    <source>
        <dbReference type="ARBA" id="ARBA00001974"/>
    </source>
</evidence>